<dbReference type="Gene3D" id="1.10.1740.10">
    <property type="match status" value="1"/>
</dbReference>
<feature type="domain" description="RNA polymerase sigma factor 70 region 4 type 2" evidence="6">
    <location>
        <begin position="99"/>
        <end position="150"/>
    </location>
</feature>
<comment type="similarity">
    <text evidence="1">Belongs to the sigma-70 factor family. ECF subfamily.</text>
</comment>
<evidence type="ECO:0000259" key="5">
    <source>
        <dbReference type="Pfam" id="PF04542"/>
    </source>
</evidence>
<dbReference type="InterPro" id="IPR013249">
    <property type="entry name" value="RNA_pol_sigma70_r4_t2"/>
</dbReference>
<dbReference type="InterPro" id="IPR036388">
    <property type="entry name" value="WH-like_DNA-bd_sf"/>
</dbReference>
<protein>
    <submittedName>
        <fullName evidence="7">RNA polymerase subunit sigma</fullName>
    </submittedName>
</protein>
<evidence type="ECO:0000256" key="2">
    <source>
        <dbReference type="ARBA" id="ARBA00023015"/>
    </source>
</evidence>
<dbReference type="Proteomes" id="UP000236151">
    <property type="component" value="Unassembled WGS sequence"/>
</dbReference>
<evidence type="ECO:0000256" key="3">
    <source>
        <dbReference type="ARBA" id="ARBA00023082"/>
    </source>
</evidence>
<organism evidence="7 8">
    <name type="scientific">Clostridium thermosuccinogenes</name>
    <dbReference type="NCBI Taxonomy" id="84032"/>
    <lineage>
        <taxon>Bacteria</taxon>
        <taxon>Bacillati</taxon>
        <taxon>Bacillota</taxon>
        <taxon>Clostridia</taxon>
        <taxon>Eubacteriales</taxon>
        <taxon>Clostridiaceae</taxon>
        <taxon>Clostridium</taxon>
    </lineage>
</organism>
<dbReference type="NCBIfam" id="TIGR02937">
    <property type="entry name" value="sigma70-ECF"/>
    <property type="match status" value="1"/>
</dbReference>
<dbReference type="PANTHER" id="PTHR43133:SF57">
    <property type="entry name" value="RNA POLYMERASE SIGMA-70 FACTOR"/>
    <property type="match status" value="1"/>
</dbReference>
<dbReference type="GO" id="GO:0016987">
    <property type="term" value="F:sigma factor activity"/>
    <property type="evidence" value="ECO:0007669"/>
    <property type="project" value="UniProtKB-KW"/>
</dbReference>
<evidence type="ECO:0000313" key="8">
    <source>
        <dbReference type="Proteomes" id="UP000236151"/>
    </source>
</evidence>
<dbReference type="PANTHER" id="PTHR43133">
    <property type="entry name" value="RNA POLYMERASE ECF-TYPE SIGMA FACTO"/>
    <property type="match status" value="1"/>
</dbReference>
<keyword evidence="3" id="KW-0731">Sigma factor</keyword>
<dbReference type="InterPro" id="IPR039425">
    <property type="entry name" value="RNA_pol_sigma-70-like"/>
</dbReference>
<dbReference type="KEGG" id="cthd:CDO33_14135"/>
<comment type="caution">
    <text evidence="7">The sequence shown here is derived from an EMBL/GenBank/DDBJ whole genome shotgun (WGS) entry which is preliminary data.</text>
</comment>
<proteinExistence type="inferred from homology"/>
<dbReference type="InterPro" id="IPR014284">
    <property type="entry name" value="RNA_pol_sigma-70_dom"/>
</dbReference>
<dbReference type="AlphaFoldDB" id="A0A2K2FHH8"/>
<gene>
    <name evidence="7" type="ORF">CDQ84_06450</name>
</gene>
<evidence type="ECO:0000259" key="6">
    <source>
        <dbReference type="Pfam" id="PF08281"/>
    </source>
</evidence>
<dbReference type="SUPFAM" id="SSF88946">
    <property type="entry name" value="Sigma2 domain of RNA polymerase sigma factors"/>
    <property type="match status" value="1"/>
</dbReference>
<name>A0A2K2FHH8_9CLOT</name>
<dbReference type="InterPro" id="IPR013325">
    <property type="entry name" value="RNA_pol_sigma_r2"/>
</dbReference>
<keyword evidence="8" id="KW-1185">Reference proteome</keyword>
<dbReference type="GO" id="GO:0003677">
    <property type="term" value="F:DNA binding"/>
    <property type="evidence" value="ECO:0007669"/>
    <property type="project" value="InterPro"/>
</dbReference>
<evidence type="ECO:0000256" key="1">
    <source>
        <dbReference type="ARBA" id="ARBA00010641"/>
    </source>
</evidence>
<dbReference type="OrthoDB" id="9795666at2"/>
<reference evidence="7 8" key="1">
    <citation type="submission" date="2017-06" db="EMBL/GenBank/DDBJ databases">
        <title>Investigating the central metabolism of Clostridium thermosuccinogenes.</title>
        <authorList>
            <person name="Koendjbiharie J.G."/>
            <person name="van Kranenburg R."/>
        </authorList>
    </citation>
    <scope>NUCLEOTIDE SEQUENCE [LARGE SCALE GENOMIC DNA]</scope>
    <source>
        <strain evidence="7 8">DSM 5806</strain>
    </source>
</reference>
<keyword evidence="2" id="KW-0805">Transcription regulation</keyword>
<dbReference type="CDD" id="cd06171">
    <property type="entry name" value="Sigma70_r4"/>
    <property type="match status" value="1"/>
</dbReference>
<evidence type="ECO:0000256" key="4">
    <source>
        <dbReference type="ARBA" id="ARBA00023163"/>
    </source>
</evidence>
<feature type="domain" description="RNA polymerase sigma-70 region 2" evidence="5">
    <location>
        <begin position="6"/>
        <end position="70"/>
    </location>
</feature>
<evidence type="ECO:0000313" key="7">
    <source>
        <dbReference type="EMBL" id="PNU00391.1"/>
    </source>
</evidence>
<dbReference type="Pfam" id="PF04542">
    <property type="entry name" value="Sigma70_r2"/>
    <property type="match status" value="1"/>
</dbReference>
<dbReference type="EMBL" id="NIOJ01000012">
    <property type="protein sequence ID" value="PNU00391.1"/>
    <property type="molecule type" value="Genomic_DNA"/>
</dbReference>
<dbReference type="SUPFAM" id="SSF88659">
    <property type="entry name" value="Sigma3 and sigma4 domains of RNA polymerase sigma factors"/>
    <property type="match status" value="1"/>
</dbReference>
<dbReference type="Pfam" id="PF08281">
    <property type="entry name" value="Sigma70_r4_2"/>
    <property type="match status" value="1"/>
</dbReference>
<accession>A0A2K2FHH8</accession>
<keyword evidence="4" id="KW-0804">Transcription</keyword>
<dbReference type="InterPro" id="IPR013324">
    <property type="entry name" value="RNA_pol_sigma_r3/r4-like"/>
</dbReference>
<dbReference type="Gene3D" id="1.10.10.10">
    <property type="entry name" value="Winged helix-like DNA-binding domain superfamily/Winged helix DNA-binding domain"/>
    <property type="match status" value="1"/>
</dbReference>
<dbReference type="InterPro" id="IPR007627">
    <property type="entry name" value="RNA_pol_sigma70_r2"/>
</dbReference>
<sequence>MKFIDLYDRYFDDIYRYTYFKTGNKWETDDLVSEIFTKAYENFSSAKGSYKAWLFTIARNAITDHYRKKKEVVLGDDMDLYTYPHTFEEDLEKDEELKCLKSSLKMLSGDELEIISLRYFSDMKYGDIGKVLGKSEDAVKMKAFRTIKKLKTLVNNLVVSKVL</sequence>
<dbReference type="GO" id="GO:0006352">
    <property type="term" value="P:DNA-templated transcription initiation"/>
    <property type="evidence" value="ECO:0007669"/>
    <property type="project" value="InterPro"/>
</dbReference>